<name>A0ABR2L2U1_9EUKA</name>
<feature type="active site" description="Charge relay system" evidence="5">
    <location>
        <position position="282"/>
    </location>
</feature>
<feature type="domain" description="Peptidase S8/S53" evidence="7">
    <location>
        <begin position="223"/>
        <end position="631"/>
    </location>
</feature>
<feature type="active site" description="Charge relay system" evidence="5">
    <location>
        <position position="574"/>
    </location>
</feature>
<dbReference type="PANTHER" id="PTHR43399:SF4">
    <property type="entry name" value="CELL WALL-ASSOCIATED PROTEASE"/>
    <property type="match status" value="1"/>
</dbReference>
<dbReference type="InterPro" id="IPR036852">
    <property type="entry name" value="Peptidase_S8/S53_dom_sf"/>
</dbReference>
<dbReference type="InterPro" id="IPR051048">
    <property type="entry name" value="Peptidase_S8/S53_subtilisin"/>
</dbReference>
<keyword evidence="3 5" id="KW-0378">Hydrolase</keyword>
<dbReference type="PROSITE" id="PS00138">
    <property type="entry name" value="SUBTILASE_SER"/>
    <property type="match status" value="1"/>
</dbReference>
<keyword evidence="6" id="KW-1133">Transmembrane helix</keyword>
<evidence type="ECO:0000256" key="6">
    <source>
        <dbReference type="SAM" id="Phobius"/>
    </source>
</evidence>
<dbReference type="InterPro" id="IPR015500">
    <property type="entry name" value="Peptidase_S8_subtilisin-rel"/>
</dbReference>
<dbReference type="PANTHER" id="PTHR43399">
    <property type="entry name" value="SUBTILISIN-RELATED"/>
    <property type="match status" value="1"/>
</dbReference>
<reference evidence="8 9" key="1">
    <citation type="submission" date="2024-04" db="EMBL/GenBank/DDBJ databases">
        <title>Tritrichomonas musculus Genome.</title>
        <authorList>
            <person name="Alves-Ferreira E."/>
            <person name="Grigg M."/>
            <person name="Lorenzi H."/>
            <person name="Galac M."/>
        </authorList>
    </citation>
    <scope>NUCLEOTIDE SEQUENCE [LARGE SCALE GENOMIC DNA]</scope>
    <source>
        <strain evidence="8 9">EAF2021</strain>
    </source>
</reference>
<accession>A0ABR2L2U1</accession>
<dbReference type="InterPro" id="IPR023828">
    <property type="entry name" value="Peptidase_S8_Ser-AS"/>
</dbReference>
<dbReference type="CDD" id="cd04842">
    <property type="entry name" value="Peptidases_S8_Kp43_protease"/>
    <property type="match status" value="1"/>
</dbReference>
<keyword evidence="2 5" id="KW-0645">Protease</keyword>
<evidence type="ECO:0000259" key="7">
    <source>
        <dbReference type="Pfam" id="PF00082"/>
    </source>
</evidence>
<dbReference type="EMBL" id="JAPFFF010000002">
    <property type="protein sequence ID" value="KAK8897643.1"/>
    <property type="molecule type" value="Genomic_DNA"/>
</dbReference>
<keyword evidence="6" id="KW-0472">Membrane</keyword>
<dbReference type="InterPro" id="IPR008979">
    <property type="entry name" value="Galactose-bd-like_sf"/>
</dbReference>
<dbReference type="SUPFAM" id="SSF49785">
    <property type="entry name" value="Galactose-binding domain-like"/>
    <property type="match status" value="1"/>
</dbReference>
<evidence type="ECO:0000313" key="8">
    <source>
        <dbReference type="EMBL" id="KAK8897643.1"/>
    </source>
</evidence>
<protein>
    <recommendedName>
        <fullName evidence="7">Peptidase S8/S53 domain-containing protein</fullName>
    </recommendedName>
</protein>
<evidence type="ECO:0000256" key="2">
    <source>
        <dbReference type="ARBA" id="ARBA00022670"/>
    </source>
</evidence>
<comment type="similarity">
    <text evidence="1 5">Belongs to the peptidase S8 family.</text>
</comment>
<dbReference type="InterPro" id="IPR034058">
    <property type="entry name" value="TagA/B/C/D_pept_dom"/>
</dbReference>
<dbReference type="PROSITE" id="PS00137">
    <property type="entry name" value="SUBTILASE_HIS"/>
    <property type="match status" value="1"/>
</dbReference>
<dbReference type="SUPFAM" id="SSF52743">
    <property type="entry name" value="Subtilisin-like"/>
    <property type="match status" value="1"/>
</dbReference>
<dbReference type="Gene3D" id="3.40.50.200">
    <property type="entry name" value="Peptidase S8/S53 domain"/>
    <property type="match status" value="1"/>
</dbReference>
<comment type="caution">
    <text evidence="8">The sequence shown here is derived from an EMBL/GenBank/DDBJ whole genome shotgun (WGS) entry which is preliminary data.</text>
</comment>
<sequence>MKADHSFVFTKYDKKQFILENPQKYINKNRNKIASYFKKETGQGKWYYVHFIGNDSFEKSKIKQINANDELIKNTFILFLNSNDLEQIANISLVKPIEPHEKYFNDENNADSEFLFIVTKANYIIPNNNEYFSIEKKYDESSFVVKIARSNLNEKEFIKRKKKIVDYFSEIPEVKSISNYKKISTNNALMAGFTQKNSYDFQKYNGTNFYYLERYLNNRGITGENQIITILDTPIDFQHAMFRDDNVPVEINKTLENHRKLIYYRHSGSLKDLINQMEENEHGTHVGGIAAGKSICENDEKGISYFNGIAPDAKILYAGNFNNTTPNELGKLMKIYNSKISSNSWGTKVFYNPQNYMYGKLAEENPDMTFIFSAGNEHSNGNFTVGEPGGSKNILTVGSVDDFYEDVVYRLENKNDPRLYLNVIGYFIKDPWFEGTIGDRSGFDIVYINADKGKNCDLVKKNKVLAYGINVSWINDCDLNGVEVLWTNQINDAKNFIEKTVKITASRIFIMNATKKIKQTWYSSTGPANKGILKPDVMAPGTSIISAKSRAHSSSPHGCRDDGEKDFTLMDGTSMACPNVAGAVALVHQYFLSGKWIDNVQLDGATTRALLINSCRHPLDSKTPDITFGHGVVDLSTILPIENHFGVQITHPNGEEKSMVTENGHVVSKLKVDLNLSNKKLQITLSYIDKMLNMDSPLPLTRDIDLIVVSPSKKVYYGDHLNNKDTQHASTNEKVIIDEYDLENGEYTIHVYGGKFVDNYITGQSTKQEFVVVATGPIENGYLTFKDSFECPCDSCDSQHPGKCLCDEKKEVGPMCQVKVTTVTGDSVSLNLDPLEIKRIRFVSNKKINYVYAESKNPGVDSSFWVSRNCHSQLGEYDGTTYISKDISGIKVNYGTNEICVAVFSNNDITSNFHIEVSNSAKKNWLFINLLIIAAILIILVIALMCLCICGKGKGCCKCCKRKIMDDRTASSTISILLQQDQQ</sequence>
<feature type="transmembrane region" description="Helical" evidence="6">
    <location>
        <begin position="925"/>
        <end position="949"/>
    </location>
</feature>
<evidence type="ECO:0000256" key="1">
    <source>
        <dbReference type="ARBA" id="ARBA00011073"/>
    </source>
</evidence>
<evidence type="ECO:0000313" key="9">
    <source>
        <dbReference type="Proteomes" id="UP001470230"/>
    </source>
</evidence>
<evidence type="ECO:0000256" key="4">
    <source>
        <dbReference type="ARBA" id="ARBA00022825"/>
    </source>
</evidence>
<dbReference type="Proteomes" id="UP001470230">
    <property type="component" value="Unassembled WGS sequence"/>
</dbReference>
<organism evidence="8 9">
    <name type="scientific">Tritrichomonas musculus</name>
    <dbReference type="NCBI Taxonomy" id="1915356"/>
    <lineage>
        <taxon>Eukaryota</taxon>
        <taxon>Metamonada</taxon>
        <taxon>Parabasalia</taxon>
        <taxon>Tritrichomonadida</taxon>
        <taxon>Tritrichomonadidae</taxon>
        <taxon>Tritrichomonas</taxon>
    </lineage>
</organism>
<keyword evidence="9" id="KW-1185">Reference proteome</keyword>
<keyword evidence="4 5" id="KW-0720">Serine protease</keyword>
<dbReference type="InterPro" id="IPR022398">
    <property type="entry name" value="Peptidase_S8_His-AS"/>
</dbReference>
<proteinExistence type="inferred from homology"/>
<evidence type="ECO:0000256" key="3">
    <source>
        <dbReference type="ARBA" id="ARBA00022801"/>
    </source>
</evidence>
<keyword evidence="6" id="KW-0812">Transmembrane</keyword>
<feature type="active site" description="Charge relay system" evidence="5">
    <location>
        <position position="232"/>
    </location>
</feature>
<evidence type="ECO:0000256" key="5">
    <source>
        <dbReference type="PROSITE-ProRule" id="PRU01240"/>
    </source>
</evidence>
<dbReference type="Gene3D" id="2.60.120.380">
    <property type="match status" value="1"/>
</dbReference>
<dbReference type="InterPro" id="IPR000209">
    <property type="entry name" value="Peptidase_S8/S53_dom"/>
</dbReference>
<dbReference type="PRINTS" id="PR00723">
    <property type="entry name" value="SUBTILISIN"/>
</dbReference>
<dbReference type="PROSITE" id="PS51892">
    <property type="entry name" value="SUBTILASE"/>
    <property type="match status" value="1"/>
</dbReference>
<dbReference type="Pfam" id="PF00082">
    <property type="entry name" value="Peptidase_S8"/>
    <property type="match status" value="1"/>
</dbReference>
<gene>
    <name evidence="8" type="ORF">M9Y10_015606</name>
</gene>